<dbReference type="OrthoDB" id="1716303at2759"/>
<evidence type="ECO:0000313" key="1">
    <source>
        <dbReference type="EMBL" id="GBP66360.1"/>
    </source>
</evidence>
<evidence type="ECO:0000313" key="2">
    <source>
        <dbReference type="Proteomes" id="UP000299102"/>
    </source>
</evidence>
<dbReference type="Proteomes" id="UP000299102">
    <property type="component" value="Unassembled WGS sequence"/>
</dbReference>
<dbReference type="EMBL" id="BGZK01000955">
    <property type="protein sequence ID" value="GBP66360.1"/>
    <property type="molecule type" value="Genomic_DNA"/>
</dbReference>
<protein>
    <submittedName>
        <fullName evidence="1">Uncharacterized protein</fullName>
    </submittedName>
</protein>
<organism evidence="1 2">
    <name type="scientific">Eumeta variegata</name>
    <name type="common">Bagworm moth</name>
    <name type="synonym">Eumeta japonica</name>
    <dbReference type="NCBI Taxonomy" id="151549"/>
    <lineage>
        <taxon>Eukaryota</taxon>
        <taxon>Metazoa</taxon>
        <taxon>Ecdysozoa</taxon>
        <taxon>Arthropoda</taxon>
        <taxon>Hexapoda</taxon>
        <taxon>Insecta</taxon>
        <taxon>Pterygota</taxon>
        <taxon>Neoptera</taxon>
        <taxon>Endopterygota</taxon>
        <taxon>Lepidoptera</taxon>
        <taxon>Glossata</taxon>
        <taxon>Ditrysia</taxon>
        <taxon>Tineoidea</taxon>
        <taxon>Psychidae</taxon>
        <taxon>Oiketicinae</taxon>
        <taxon>Eumeta</taxon>
    </lineage>
</organism>
<reference evidence="1 2" key="1">
    <citation type="journal article" date="2019" name="Commun. Biol.">
        <title>The bagworm genome reveals a unique fibroin gene that provides high tensile strength.</title>
        <authorList>
            <person name="Kono N."/>
            <person name="Nakamura H."/>
            <person name="Ohtoshi R."/>
            <person name="Tomita M."/>
            <person name="Numata K."/>
            <person name="Arakawa K."/>
        </authorList>
    </citation>
    <scope>NUCLEOTIDE SEQUENCE [LARGE SCALE GENOMIC DNA]</scope>
</reference>
<name>A0A4C1XTA6_EUMVA</name>
<comment type="caution">
    <text evidence="1">The sequence shown here is derived from an EMBL/GenBank/DDBJ whole genome shotgun (WGS) entry which is preliminary data.</text>
</comment>
<keyword evidence="2" id="KW-1185">Reference proteome</keyword>
<gene>
    <name evidence="1" type="ORF">EVAR_88470_1</name>
</gene>
<dbReference type="AlphaFoldDB" id="A0A4C1XTA6"/>
<proteinExistence type="predicted"/>
<accession>A0A4C1XTA6</accession>
<sequence>MVLGSVHYLANMLDHWFLGKHLTNDQKDKAFGGMQPNDIPPTVTALLTQSSMFPKYLLGSQFGQTPPLEWWKLLDMNTNDTLWFNWDGKEAFQALCEQLLSAVVSTAGLEKIFSIFGLFNQIFVID</sequence>